<reference evidence="3" key="1">
    <citation type="journal article" date="2017" name="Nature">
        <title>The genome of Chenopodium quinoa.</title>
        <authorList>
            <person name="Jarvis D.E."/>
            <person name="Ho Y.S."/>
            <person name="Lightfoot D.J."/>
            <person name="Schmoeckel S.M."/>
            <person name="Li B."/>
            <person name="Borm T.J.A."/>
            <person name="Ohyanagi H."/>
            <person name="Mineta K."/>
            <person name="Michell C.T."/>
            <person name="Saber N."/>
            <person name="Kharbatia N.M."/>
            <person name="Rupper R.R."/>
            <person name="Sharp A.R."/>
            <person name="Dally N."/>
            <person name="Boughton B.A."/>
            <person name="Woo Y.H."/>
            <person name="Gao G."/>
            <person name="Schijlen E.G.W.M."/>
            <person name="Guo X."/>
            <person name="Momin A.A."/>
            <person name="Negrao S."/>
            <person name="Al-Babili S."/>
            <person name="Gehring C."/>
            <person name="Roessner U."/>
            <person name="Jung C."/>
            <person name="Murphy K."/>
            <person name="Arold S.T."/>
            <person name="Gojobori T."/>
            <person name="van der Linden C.G."/>
            <person name="van Loo E.N."/>
            <person name="Jellen E.N."/>
            <person name="Maughan P.J."/>
            <person name="Tester M."/>
        </authorList>
    </citation>
    <scope>NUCLEOTIDE SEQUENCE [LARGE SCALE GENOMIC DNA]</scope>
    <source>
        <strain evidence="3">cv. PI 614886</strain>
    </source>
</reference>
<name>A0A803L8R3_CHEQI</name>
<dbReference type="InterPro" id="IPR017451">
    <property type="entry name" value="F-box-assoc_interact_dom"/>
</dbReference>
<dbReference type="Proteomes" id="UP000596660">
    <property type="component" value="Unplaced"/>
</dbReference>
<evidence type="ECO:0000313" key="3">
    <source>
        <dbReference type="EnsemblPlants" id="AUR62008252-RA:cds"/>
    </source>
</evidence>
<accession>A0A803L8R3</accession>
<dbReference type="EnsemblPlants" id="AUR62008252-RA">
    <property type="protein sequence ID" value="AUR62008252-RA:cds"/>
    <property type="gene ID" value="AUR62008252"/>
</dbReference>
<dbReference type="Gramene" id="AUR62008252-RA">
    <property type="protein sequence ID" value="AUR62008252-RA:cds"/>
    <property type="gene ID" value="AUR62008252"/>
</dbReference>
<feature type="domain" description="F-box associated beta-propeller type 3" evidence="2">
    <location>
        <begin position="41"/>
        <end position="214"/>
    </location>
</feature>
<dbReference type="PANTHER" id="PTHR31672">
    <property type="entry name" value="BNACNNG10540D PROTEIN"/>
    <property type="match status" value="1"/>
</dbReference>
<dbReference type="Pfam" id="PF08268">
    <property type="entry name" value="FBA_3"/>
    <property type="match status" value="1"/>
</dbReference>
<feature type="domain" description="F-box associated beta-propeller type 1" evidence="1">
    <location>
        <begin position="245"/>
        <end position="470"/>
    </location>
</feature>
<evidence type="ECO:0008006" key="5">
    <source>
        <dbReference type="Google" id="ProtNLM"/>
    </source>
</evidence>
<protein>
    <recommendedName>
        <fullName evidence="5">F-box protein</fullName>
    </recommendedName>
</protein>
<evidence type="ECO:0000259" key="1">
    <source>
        <dbReference type="Pfam" id="PF07734"/>
    </source>
</evidence>
<sequence length="534" mass="62096">MNGRKRRTPVLEHQIYGGRSCSGRRPNPFYDSVRCSLDLNRSELSLWNPCIRKSVSLPRCPLNSGAEIERHFYLGVDSSGNHKVVGFELGDFKASELSTQIAIYSLRDHCWRVKPSWINIPRCWFEVIESQYGVIYCQGSLYWRPKVWSCVEYTHLLSFDLNAEEFSYLKMPVIGEEMLRFYFLLGGSLALLGISRVRACVWVMEKNAGKELWRRFSSGESKLDAYELFVECKGNHHSRMMYIENSGTLLKLFEDKSLLRIWNPCIRKSLVLPSCPLSSYPYHPLTYMLGYPSSNDEDNNFKVAAFECHEGTNVSIAIYSSRGHSWSSAIKRNDVLFTPSLNNRVFYQGAWYWITKTHLVSFDFDSVDFSYVGLPVDVMEGKITRFIFLVCEKLAVLSVSSKSFCVWVMDMDSNKKSSWRPWLSRDSTIIEDLSSRIHGLSNIRSRIFYNERDRDTFIFRTRKKVFSYSISTRKVRMLRSFYSYSNVVTLDAYAESLMLYEGNDGQNLTSSYPAHDKKVVAWPTMKDHWKDLWM</sequence>
<keyword evidence="4" id="KW-1185">Reference proteome</keyword>
<dbReference type="Pfam" id="PF07734">
    <property type="entry name" value="FBA_1"/>
    <property type="match status" value="1"/>
</dbReference>
<dbReference type="AlphaFoldDB" id="A0A803L8R3"/>
<dbReference type="PANTHER" id="PTHR31672:SF13">
    <property type="entry name" value="F-BOX PROTEIN CPR30-LIKE"/>
    <property type="match status" value="1"/>
</dbReference>
<evidence type="ECO:0000259" key="2">
    <source>
        <dbReference type="Pfam" id="PF08268"/>
    </source>
</evidence>
<proteinExistence type="predicted"/>
<organism evidence="3 4">
    <name type="scientific">Chenopodium quinoa</name>
    <name type="common">Quinoa</name>
    <dbReference type="NCBI Taxonomy" id="63459"/>
    <lineage>
        <taxon>Eukaryota</taxon>
        <taxon>Viridiplantae</taxon>
        <taxon>Streptophyta</taxon>
        <taxon>Embryophyta</taxon>
        <taxon>Tracheophyta</taxon>
        <taxon>Spermatophyta</taxon>
        <taxon>Magnoliopsida</taxon>
        <taxon>eudicotyledons</taxon>
        <taxon>Gunneridae</taxon>
        <taxon>Pentapetalae</taxon>
        <taxon>Caryophyllales</taxon>
        <taxon>Chenopodiaceae</taxon>
        <taxon>Chenopodioideae</taxon>
        <taxon>Atripliceae</taxon>
        <taxon>Chenopodium</taxon>
    </lineage>
</organism>
<dbReference type="NCBIfam" id="TIGR01640">
    <property type="entry name" value="F_box_assoc_1"/>
    <property type="match status" value="2"/>
</dbReference>
<evidence type="ECO:0000313" key="4">
    <source>
        <dbReference type="Proteomes" id="UP000596660"/>
    </source>
</evidence>
<dbReference type="InterPro" id="IPR013187">
    <property type="entry name" value="F-box-assoc_dom_typ3"/>
</dbReference>
<dbReference type="InterPro" id="IPR006527">
    <property type="entry name" value="F-box-assoc_dom_typ1"/>
</dbReference>
<dbReference type="InterPro" id="IPR050796">
    <property type="entry name" value="SCF_F-box_component"/>
</dbReference>
<reference evidence="3" key="2">
    <citation type="submission" date="2021-03" db="UniProtKB">
        <authorList>
            <consortium name="EnsemblPlants"/>
        </authorList>
    </citation>
    <scope>IDENTIFICATION</scope>
</reference>